<dbReference type="InterPro" id="IPR053295">
    <property type="entry name" value="Innate_immunity_reg"/>
</dbReference>
<proteinExistence type="predicted"/>
<dbReference type="PROSITE" id="PS50234">
    <property type="entry name" value="VWFA"/>
    <property type="match status" value="1"/>
</dbReference>
<evidence type="ECO:0000313" key="2">
    <source>
        <dbReference type="EMBL" id="PIO64509.1"/>
    </source>
</evidence>
<accession>A0A2G9U2M0</accession>
<dbReference type="PANTHER" id="PTHR47324:SF1">
    <property type="entry name" value="EGF-LIKE DOMAIN-CONTAINING PROTEIN-RELATED"/>
    <property type="match status" value="1"/>
</dbReference>
<dbReference type="Gene3D" id="3.40.50.410">
    <property type="entry name" value="von Willebrand factor, type A domain"/>
    <property type="match status" value="1"/>
</dbReference>
<dbReference type="InterPro" id="IPR002035">
    <property type="entry name" value="VWF_A"/>
</dbReference>
<dbReference type="EMBL" id="KZ349846">
    <property type="protein sequence ID" value="PIO64509.1"/>
    <property type="molecule type" value="Genomic_DNA"/>
</dbReference>
<feature type="domain" description="VWFA" evidence="1">
    <location>
        <begin position="12"/>
        <end position="214"/>
    </location>
</feature>
<reference evidence="2 3" key="1">
    <citation type="submission" date="2015-09" db="EMBL/GenBank/DDBJ databases">
        <title>Draft genome of the parasitic nematode Teladorsagia circumcincta isolate WARC Sus (inbred).</title>
        <authorList>
            <person name="Mitreva M."/>
        </authorList>
    </citation>
    <scope>NUCLEOTIDE SEQUENCE [LARGE SCALE GENOMIC DNA]</scope>
    <source>
        <strain evidence="2 3">S</strain>
    </source>
</reference>
<gene>
    <name evidence="2" type="ORF">TELCIR_13862</name>
</gene>
<protein>
    <recommendedName>
        <fullName evidence="1">VWFA domain-containing protein</fullName>
    </recommendedName>
</protein>
<organism evidence="2 3">
    <name type="scientific">Teladorsagia circumcincta</name>
    <name type="common">Brown stomach worm</name>
    <name type="synonym">Ostertagia circumcincta</name>
    <dbReference type="NCBI Taxonomy" id="45464"/>
    <lineage>
        <taxon>Eukaryota</taxon>
        <taxon>Metazoa</taxon>
        <taxon>Ecdysozoa</taxon>
        <taxon>Nematoda</taxon>
        <taxon>Chromadorea</taxon>
        <taxon>Rhabditida</taxon>
        <taxon>Rhabditina</taxon>
        <taxon>Rhabditomorpha</taxon>
        <taxon>Strongyloidea</taxon>
        <taxon>Trichostrongylidae</taxon>
        <taxon>Teladorsagia</taxon>
    </lineage>
</organism>
<dbReference type="AlphaFoldDB" id="A0A2G9U2M0"/>
<dbReference type="Pfam" id="PF00092">
    <property type="entry name" value="VWA"/>
    <property type="match status" value="1"/>
</dbReference>
<sequence length="241" mass="26905">MKLDLLIFRAFSIAVLNDFMGSGGYRKYLKNHMNRFIERLLYAYDVSQQNVRVGIIAVGSGETGSTTVANFKAIDSYGGLFYYLNEMKFQFTDFNHNGQAIEEAFSIAVLNDFMGSGGYRKYLKNHVIVYVTATTKFDDAPQRIVDEILRNGSYGIITVGYGPLVTDKAALQMNSFATSLMSAYDVSQQNARVALIAVGSGQSSTIPVAYFDTIDSYQTLLMYVKFIEEFADFEHDGQAIE</sequence>
<dbReference type="InterPro" id="IPR036465">
    <property type="entry name" value="vWFA_dom_sf"/>
</dbReference>
<feature type="non-terminal residue" evidence="2">
    <location>
        <position position="241"/>
    </location>
</feature>
<dbReference type="PANTHER" id="PTHR47324">
    <property type="entry name" value="PROTEIN IRG-7-RELATED"/>
    <property type="match status" value="1"/>
</dbReference>
<dbReference type="SUPFAM" id="SSF53300">
    <property type="entry name" value="vWA-like"/>
    <property type="match status" value="1"/>
</dbReference>
<name>A0A2G9U2M0_TELCI</name>
<dbReference type="OrthoDB" id="5867826at2759"/>
<dbReference type="Proteomes" id="UP000230423">
    <property type="component" value="Unassembled WGS sequence"/>
</dbReference>
<evidence type="ECO:0000259" key="1">
    <source>
        <dbReference type="PROSITE" id="PS50234"/>
    </source>
</evidence>
<evidence type="ECO:0000313" key="3">
    <source>
        <dbReference type="Proteomes" id="UP000230423"/>
    </source>
</evidence>
<keyword evidence="3" id="KW-1185">Reference proteome</keyword>